<gene>
    <name evidence="1" type="ORF">S06H3_22556</name>
</gene>
<dbReference type="EMBL" id="BARV01012078">
    <property type="protein sequence ID" value="GAI02253.1"/>
    <property type="molecule type" value="Genomic_DNA"/>
</dbReference>
<organism evidence="1">
    <name type="scientific">marine sediment metagenome</name>
    <dbReference type="NCBI Taxonomy" id="412755"/>
    <lineage>
        <taxon>unclassified sequences</taxon>
        <taxon>metagenomes</taxon>
        <taxon>ecological metagenomes</taxon>
    </lineage>
</organism>
<protein>
    <submittedName>
        <fullName evidence="1">Uncharacterized protein</fullName>
    </submittedName>
</protein>
<reference evidence="1" key="1">
    <citation type="journal article" date="2014" name="Front. Microbiol.">
        <title>High frequency of phylogenetically diverse reductive dehalogenase-homologous genes in deep subseafloor sedimentary metagenomes.</title>
        <authorList>
            <person name="Kawai M."/>
            <person name="Futagami T."/>
            <person name="Toyoda A."/>
            <person name="Takaki Y."/>
            <person name="Nishi S."/>
            <person name="Hori S."/>
            <person name="Arai W."/>
            <person name="Tsubouchi T."/>
            <person name="Morono Y."/>
            <person name="Uchiyama I."/>
            <person name="Ito T."/>
            <person name="Fujiyama A."/>
            <person name="Inagaki F."/>
            <person name="Takami H."/>
        </authorList>
    </citation>
    <scope>NUCLEOTIDE SEQUENCE</scope>
    <source>
        <strain evidence="1">Expedition CK06-06</strain>
    </source>
</reference>
<proteinExistence type="predicted"/>
<evidence type="ECO:0000313" key="1">
    <source>
        <dbReference type="EMBL" id="GAI02253.1"/>
    </source>
</evidence>
<comment type="caution">
    <text evidence="1">The sequence shown here is derived from an EMBL/GenBank/DDBJ whole genome shotgun (WGS) entry which is preliminary data.</text>
</comment>
<accession>X1K6Q7</accession>
<feature type="non-terminal residue" evidence="1">
    <location>
        <position position="53"/>
    </location>
</feature>
<sequence length="53" mass="6015">MQISITSAEEFESLLNALASEIVDAQIYFKLHTDLMAAVPDYAEVFNESNTFW</sequence>
<name>X1K6Q7_9ZZZZ</name>
<dbReference type="AlphaFoldDB" id="X1K6Q7"/>